<dbReference type="OrthoDB" id="129709at2"/>
<sequence>MYVAHLERHPDGARRTCFPDHLTAGTIVLSDDGGAALLNLHRKARRWFAFGGHVEDSDRRLADAALREAREESGLDSLRFDDVPVHLDVHTVGFCDRRGDVRHLDVRYAAVAAADAGHAASHESLDVRWWPIDGLPEVEDEMRTLIRSARERLFG</sequence>
<dbReference type="InterPro" id="IPR015797">
    <property type="entry name" value="NUDIX_hydrolase-like_dom_sf"/>
</dbReference>
<gene>
    <name evidence="3" type="ORF">ETU37_03940</name>
</gene>
<dbReference type="PANTHER" id="PTHR43736:SF1">
    <property type="entry name" value="DIHYDRONEOPTERIN TRIPHOSPHATE DIPHOSPHATASE"/>
    <property type="match status" value="1"/>
</dbReference>
<dbReference type="EMBL" id="SDPU01000011">
    <property type="protein sequence ID" value="RYU14372.1"/>
    <property type="molecule type" value="Genomic_DNA"/>
</dbReference>
<dbReference type="SUPFAM" id="SSF55811">
    <property type="entry name" value="Nudix"/>
    <property type="match status" value="1"/>
</dbReference>
<dbReference type="PROSITE" id="PS51462">
    <property type="entry name" value="NUDIX"/>
    <property type="match status" value="1"/>
</dbReference>
<dbReference type="PANTHER" id="PTHR43736">
    <property type="entry name" value="ADP-RIBOSE PYROPHOSPHATASE"/>
    <property type="match status" value="1"/>
</dbReference>
<name>A0A4Q5J6S7_9ACTN</name>
<dbReference type="AlphaFoldDB" id="A0A4Q5J6S7"/>
<organism evidence="3 4">
    <name type="scientific">Nocardioides iriomotensis</name>
    <dbReference type="NCBI Taxonomy" id="715784"/>
    <lineage>
        <taxon>Bacteria</taxon>
        <taxon>Bacillati</taxon>
        <taxon>Actinomycetota</taxon>
        <taxon>Actinomycetes</taxon>
        <taxon>Propionibacteriales</taxon>
        <taxon>Nocardioidaceae</taxon>
        <taxon>Nocardioides</taxon>
    </lineage>
</organism>
<comment type="caution">
    <text evidence="3">The sequence shown here is derived from an EMBL/GenBank/DDBJ whole genome shotgun (WGS) entry which is preliminary data.</text>
</comment>
<dbReference type="Gene3D" id="3.90.79.10">
    <property type="entry name" value="Nucleoside Triphosphate Pyrophosphohydrolase"/>
    <property type="match status" value="1"/>
</dbReference>
<comment type="similarity">
    <text evidence="1">Belongs to the Nudix hydrolase family.</text>
</comment>
<dbReference type="Pfam" id="PF00293">
    <property type="entry name" value="NUDIX"/>
    <property type="match status" value="1"/>
</dbReference>
<proteinExistence type="inferred from homology"/>
<dbReference type="InterPro" id="IPR000086">
    <property type="entry name" value="NUDIX_hydrolase_dom"/>
</dbReference>
<evidence type="ECO:0000313" key="3">
    <source>
        <dbReference type="EMBL" id="RYU14372.1"/>
    </source>
</evidence>
<evidence type="ECO:0000259" key="2">
    <source>
        <dbReference type="PROSITE" id="PS51462"/>
    </source>
</evidence>
<protein>
    <submittedName>
        <fullName evidence="3">NUDIX domain-containing protein</fullName>
    </submittedName>
</protein>
<keyword evidence="4" id="KW-1185">Reference proteome</keyword>
<evidence type="ECO:0000313" key="4">
    <source>
        <dbReference type="Proteomes" id="UP000291189"/>
    </source>
</evidence>
<feature type="domain" description="Nudix hydrolase" evidence="2">
    <location>
        <begin position="19"/>
        <end position="153"/>
    </location>
</feature>
<dbReference type="CDD" id="cd03674">
    <property type="entry name" value="NUDIX_Hydrolase"/>
    <property type="match status" value="1"/>
</dbReference>
<evidence type="ECO:0000256" key="1">
    <source>
        <dbReference type="ARBA" id="ARBA00005582"/>
    </source>
</evidence>
<dbReference type="Proteomes" id="UP000291189">
    <property type="component" value="Unassembled WGS sequence"/>
</dbReference>
<reference evidence="3 4" key="1">
    <citation type="submission" date="2019-01" db="EMBL/GenBank/DDBJ databases">
        <title>Nocardioides guangzhouensis sp. nov., an actinobacterium isolated from soil.</title>
        <authorList>
            <person name="Fu Y."/>
            <person name="Cai Y."/>
            <person name="Lin Z."/>
            <person name="Chen P."/>
        </authorList>
    </citation>
    <scope>NUCLEOTIDE SEQUENCE [LARGE SCALE GENOMIC DNA]</scope>
    <source>
        <strain evidence="3 4">NBRC 105384</strain>
    </source>
</reference>
<accession>A0A4Q5J6S7</accession>